<name>L0E2Y8_THIND</name>
<gene>
    <name evidence="4" type="ordered locus">TVNIR_3360</name>
</gene>
<dbReference type="InterPro" id="IPR046342">
    <property type="entry name" value="CBS_dom_sf"/>
</dbReference>
<dbReference type="PATRIC" id="fig|1255043.3.peg.3390"/>
<dbReference type="RefSeq" id="WP_015260095.1">
    <property type="nucleotide sequence ID" value="NC_019902.2"/>
</dbReference>
<feature type="domain" description="CBS" evidence="3">
    <location>
        <begin position="8"/>
        <end position="70"/>
    </location>
</feature>
<evidence type="ECO:0000313" key="4">
    <source>
        <dbReference type="EMBL" id="AGA34996.1"/>
    </source>
</evidence>
<dbReference type="InterPro" id="IPR000644">
    <property type="entry name" value="CBS_dom"/>
</dbReference>
<sequence>MLDISDIMTPRQNLVVVHPDATVDDVRRIMAEHRIRHVPVLDASGDLLGLVAQTDVLLAGSDGPRHVHEVMVHDLDTVDERSNVRHAALLMLRRKRSCLPVTREGELRGLVTDADFLGVAITLMEQLEAVEPEADEGDTPNER</sequence>
<proteinExistence type="predicted"/>
<organism evidence="4 5">
    <name type="scientific">Thioalkalivibrio nitratireducens (strain DSM 14787 / UNIQEM 213 / ALEN2)</name>
    <dbReference type="NCBI Taxonomy" id="1255043"/>
    <lineage>
        <taxon>Bacteria</taxon>
        <taxon>Pseudomonadati</taxon>
        <taxon>Pseudomonadota</taxon>
        <taxon>Gammaproteobacteria</taxon>
        <taxon>Chromatiales</taxon>
        <taxon>Ectothiorhodospiraceae</taxon>
        <taxon>Thioalkalivibrio</taxon>
    </lineage>
</organism>
<dbReference type="SMART" id="SM00116">
    <property type="entry name" value="CBS"/>
    <property type="match status" value="2"/>
</dbReference>
<dbReference type="PROSITE" id="PS51371">
    <property type="entry name" value="CBS"/>
    <property type="match status" value="2"/>
</dbReference>
<dbReference type="PANTHER" id="PTHR48108:SF34">
    <property type="entry name" value="CBS DOMAIN-CONTAINING PROTEIN YHCV"/>
    <property type="match status" value="1"/>
</dbReference>
<feature type="domain" description="CBS" evidence="3">
    <location>
        <begin position="71"/>
        <end position="130"/>
    </location>
</feature>
<dbReference type="Gene3D" id="3.10.580.10">
    <property type="entry name" value="CBS-domain"/>
    <property type="match status" value="1"/>
</dbReference>
<evidence type="ECO:0000256" key="2">
    <source>
        <dbReference type="PROSITE-ProRule" id="PRU00703"/>
    </source>
</evidence>
<dbReference type="HOGENOM" id="CLU_040681_9_1_6"/>
<dbReference type="STRING" id="1255043.TVNIR_3360"/>
<dbReference type="OrthoDB" id="240589at2"/>
<evidence type="ECO:0000313" key="5">
    <source>
        <dbReference type="Proteomes" id="UP000010809"/>
    </source>
</evidence>
<dbReference type="EMBL" id="CP003989">
    <property type="protein sequence ID" value="AGA34996.1"/>
    <property type="molecule type" value="Genomic_DNA"/>
</dbReference>
<dbReference type="SUPFAM" id="SSF54631">
    <property type="entry name" value="CBS-domain pair"/>
    <property type="match status" value="1"/>
</dbReference>
<protein>
    <submittedName>
        <fullName evidence="4">Acetoin utilization protein AcuB</fullName>
    </submittedName>
</protein>
<dbReference type="AlphaFoldDB" id="L0E2Y8"/>
<evidence type="ECO:0000259" key="3">
    <source>
        <dbReference type="PROSITE" id="PS51371"/>
    </source>
</evidence>
<reference evidence="4" key="1">
    <citation type="submission" date="2015-12" db="EMBL/GenBank/DDBJ databases">
        <authorList>
            <person name="Tikhonova T.V."/>
            <person name="Pavlov A.R."/>
            <person name="Beletsky A.V."/>
            <person name="Mardanov A.V."/>
            <person name="Sorokin D.Y."/>
            <person name="Ravin N.V."/>
            <person name="Popov V.O."/>
        </authorList>
    </citation>
    <scope>NUCLEOTIDE SEQUENCE</scope>
    <source>
        <strain evidence="4">DSM 14787</strain>
    </source>
</reference>
<dbReference type="PANTHER" id="PTHR48108">
    <property type="entry name" value="CBS DOMAIN-CONTAINING PROTEIN CBSX2, CHLOROPLASTIC"/>
    <property type="match status" value="1"/>
</dbReference>
<dbReference type="Proteomes" id="UP000010809">
    <property type="component" value="Chromosome"/>
</dbReference>
<keyword evidence="5" id="KW-1185">Reference proteome</keyword>
<dbReference type="KEGG" id="tni:TVNIR_3360"/>
<keyword evidence="1" id="KW-0677">Repeat</keyword>
<keyword evidence="2" id="KW-0129">CBS domain</keyword>
<accession>L0E2Y8</accession>
<dbReference type="eggNOG" id="COG0517">
    <property type="taxonomic scope" value="Bacteria"/>
</dbReference>
<evidence type="ECO:0000256" key="1">
    <source>
        <dbReference type="ARBA" id="ARBA00022737"/>
    </source>
</evidence>
<dbReference type="Pfam" id="PF00571">
    <property type="entry name" value="CBS"/>
    <property type="match status" value="2"/>
</dbReference>
<dbReference type="InterPro" id="IPR051462">
    <property type="entry name" value="CBS_domain-containing"/>
</dbReference>